<dbReference type="OrthoDB" id="9786812at2"/>
<dbReference type="EMBL" id="PNCM01000212">
    <property type="protein sequence ID" value="TMP76913.1"/>
    <property type="molecule type" value="Genomic_DNA"/>
</dbReference>
<comment type="caution">
    <text evidence="1">The sequence shown here is derived from an EMBL/GenBank/DDBJ whole genome shotgun (WGS) entry which is preliminary data.</text>
</comment>
<sequence>MKKRKDTTIAINGERKESLQDAAVEITIATRETIKTSTIVQYLIDNYLSEAVKDLKNKRKDLD</sequence>
<accession>A0A5S3YLT9</accession>
<organism evidence="1 2">
    <name type="scientific">Pseudoalteromonas phenolica</name>
    <dbReference type="NCBI Taxonomy" id="161398"/>
    <lineage>
        <taxon>Bacteria</taxon>
        <taxon>Pseudomonadati</taxon>
        <taxon>Pseudomonadota</taxon>
        <taxon>Gammaproteobacteria</taxon>
        <taxon>Alteromonadales</taxon>
        <taxon>Pseudoalteromonadaceae</taxon>
        <taxon>Pseudoalteromonas</taxon>
    </lineage>
</organism>
<proteinExistence type="predicted"/>
<evidence type="ECO:0000313" key="1">
    <source>
        <dbReference type="EMBL" id="TMP76913.1"/>
    </source>
</evidence>
<name>A0A5S3YLT9_9GAMM</name>
<reference evidence="2" key="2">
    <citation type="submission" date="2019-06" db="EMBL/GenBank/DDBJ databases">
        <title>Co-occurence of chitin degradation, pigmentation and bioactivity in marine Pseudoalteromonas.</title>
        <authorList>
            <person name="Sonnenschein E.C."/>
            <person name="Bech P.K."/>
        </authorList>
    </citation>
    <scope>NUCLEOTIDE SEQUENCE [LARGE SCALE GENOMIC DNA]</scope>
    <source>
        <strain evidence="2">S1189</strain>
    </source>
</reference>
<evidence type="ECO:0000313" key="2">
    <source>
        <dbReference type="Proteomes" id="UP000307362"/>
    </source>
</evidence>
<gene>
    <name evidence="1" type="ORF">CWB73_21080</name>
</gene>
<protein>
    <submittedName>
        <fullName evidence="1">Uncharacterized protein</fullName>
    </submittedName>
</protein>
<reference evidence="1 2" key="1">
    <citation type="submission" date="2017-12" db="EMBL/GenBank/DDBJ databases">
        <authorList>
            <person name="Paulsen S."/>
            <person name="Gram L.K."/>
        </authorList>
    </citation>
    <scope>NUCLEOTIDE SEQUENCE [LARGE SCALE GENOMIC DNA]</scope>
    <source>
        <strain evidence="1 2">S1189</strain>
    </source>
</reference>
<dbReference type="AlphaFoldDB" id="A0A5S3YLT9"/>
<dbReference type="RefSeq" id="WP_138569312.1">
    <property type="nucleotide sequence ID" value="NZ_PNCM01000212.1"/>
</dbReference>
<dbReference type="Proteomes" id="UP000307362">
    <property type="component" value="Unassembled WGS sequence"/>
</dbReference>